<gene>
    <name evidence="6" type="ORF">DOO78_22400</name>
</gene>
<evidence type="ECO:0000256" key="3">
    <source>
        <dbReference type="ARBA" id="ARBA00022970"/>
    </source>
</evidence>
<protein>
    <submittedName>
        <fullName evidence="6">Branched-chain amino acid ABC transporter substrate-binding protein</fullName>
    </submittedName>
</protein>
<reference evidence="7" key="1">
    <citation type="submission" date="2018-06" db="EMBL/GenBank/DDBJ databases">
        <authorList>
            <person name="Khan S.A."/>
        </authorList>
    </citation>
    <scope>NUCLEOTIDE SEQUENCE [LARGE SCALE GENOMIC DNA]</scope>
    <source>
        <strain evidence="7">DB-1506</strain>
    </source>
</reference>
<dbReference type="InterPro" id="IPR051010">
    <property type="entry name" value="BCAA_transport"/>
</dbReference>
<dbReference type="EMBL" id="QLIX01000026">
    <property type="protein sequence ID" value="RAI56109.1"/>
    <property type="molecule type" value="Genomic_DNA"/>
</dbReference>
<name>A0A327LZM7_9PROT</name>
<dbReference type="SUPFAM" id="SSF53822">
    <property type="entry name" value="Periplasmic binding protein-like I"/>
    <property type="match status" value="1"/>
</dbReference>
<accession>A0A327LZM7</accession>
<keyword evidence="7" id="KW-1185">Reference proteome</keyword>
<sequence>MSGASGLLSCWPCRQDASPEQRRGGNHVAVLRPFGRRALWAAALLAAAPPGLGRAEEAPPLRIGYLALKVPRPLPASLVEPPPKDEGVQGARLGLQDNATTGRFTGQRFALEERRAEAAEEVMPALREMLGQGLRLVVADLPADLLLQAAAEPGAVLLNIGAPDDALRNESCRRNLFHVLPSRAMLTDALAQYLAVKRWRTLFLAAGPGPGDQLYAEAMRRAAKKFGLRIVLDKPWTHDPGAQRTDTGHMSIAAEAARFTQGAPAYDVLVVADEADDWGDSLAWRTTDPRPVAGTQGLTPTLWSPVHEQWGATQLQRRFRAQAGRAMTPLDHAAWLALRTIGEAAVRSHSTDPGAVADYLRSPQFEVAGFKGAKLSFRDWDNQLRQPILLAGPRSLVSVSPQPGFQHRTSELDTLGADRPETQCRAS</sequence>
<dbReference type="PANTHER" id="PTHR30483">
    <property type="entry name" value="LEUCINE-SPECIFIC-BINDING PROTEIN"/>
    <property type="match status" value="1"/>
</dbReference>
<dbReference type="InterPro" id="IPR028082">
    <property type="entry name" value="Peripla_BP_I"/>
</dbReference>
<dbReference type="PANTHER" id="PTHR30483:SF6">
    <property type="entry name" value="PERIPLASMIC BINDING PROTEIN OF ABC TRANSPORTER FOR NATURAL AMINO ACIDS"/>
    <property type="match status" value="1"/>
</dbReference>
<evidence type="ECO:0000313" key="6">
    <source>
        <dbReference type="EMBL" id="RAI56109.1"/>
    </source>
</evidence>
<dbReference type="Gene3D" id="3.40.50.2300">
    <property type="match status" value="3"/>
</dbReference>
<evidence type="ECO:0000256" key="1">
    <source>
        <dbReference type="ARBA" id="ARBA00010062"/>
    </source>
</evidence>
<comment type="similarity">
    <text evidence="1">Belongs to the leucine-binding protein family.</text>
</comment>
<dbReference type="InterPro" id="IPR022478">
    <property type="entry name" value="ABC_transptr_sub-bd_PQQ"/>
</dbReference>
<comment type="caution">
    <text evidence="6">The sequence shown here is derived from an EMBL/GenBank/DDBJ whole genome shotgun (WGS) entry which is preliminary data.</text>
</comment>
<dbReference type="Pfam" id="PF13458">
    <property type="entry name" value="Peripla_BP_6"/>
    <property type="match status" value="1"/>
</dbReference>
<feature type="compositionally biased region" description="Basic and acidic residues" evidence="4">
    <location>
        <begin position="408"/>
        <end position="427"/>
    </location>
</feature>
<feature type="region of interest" description="Disordered" evidence="4">
    <location>
        <begin position="400"/>
        <end position="427"/>
    </location>
</feature>
<dbReference type="InterPro" id="IPR028081">
    <property type="entry name" value="Leu-bd"/>
</dbReference>
<evidence type="ECO:0000256" key="2">
    <source>
        <dbReference type="ARBA" id="ARBA00022729"/>
    </source>
</evidence>
<dbReference type="NCBIfam" id="TIGR03863">
    <property type="entry name" value="PQQ_ABC_bind"/>
    <property type="match status" value="1"/>
</dbReference>
<keyword evidence="3" id="KW-0813">Transport</keyword>
<organism evidence="6 7">
    <name type="scientific">Roseicella frigidaeris</name>
    <dbReference type="NCBI Taxonomy" id="2230885"/>
    <lineage>
        <taxon>Bacteria</taxon>
        <taxon>Pseudomonadati</taxon>
        <taxon>Pseudomonadota</taxon>
        <taxon>Alphaproteobacteria</taxon>
        <taxon>Acetobacterales</taxon>
        <taxon>Roseomonadaceae</taxon>
        <taxon>Roseicella</taxon>
    </lineage>
</organism>
<keyword evidence="2" id="KW-0732">Signal</keyword>
<feature type="domain" description="Leucine-binding protein" evidence="5">
    <location>
        <begin position="88"/>
        <end position="391"/>
    </location>
</feature>
<evidence type="ECO:0000256" key="4">
    <source>
        <dbReference type="SAM" id="MobiDB-lite"/>
    </source>
</evidence>
<evidence type="ECO:0000259" key="5">
    <source>
        <dbReference type="Pfam" id="PF13458"/>
    </source>
</evidence>
<dbReference type="Proteomes" id="UP000249065">
    <property type="component" value="Unassembled WGS sequence"/>
</dbReference>
<evidence type="ECO:0000313" key="7">
    <source>
        <dbReference type="Proteomes" id="UP000249065"/>
    </source>
</evidence>
<dbReference type="OrthoDB" id="5341635at2"/>
<dbReference type="CDD" id="cd06268">
    <property type="entry name" value="PBP1_ABC_transporter_LIVBP-like"/>
    <property type="match status" value="1"/>
</dbReference>
<keyword evidence="3" id="KW-0029">Amino-acid transport</keyword>
<proteinExistence type="inferred from homology"/>
<dbReference type="GO" id="GO:0006865">
    <property type="term" value="P:amino acid transport"/>
    <property type="evidence" value="ECO:0007669"/>
    <property type="project" value="UniProtKB-KW"/>
</dbReference>
<dbReference type="AlphaFoldDB" id="A0A327LZM7"/>